<keyword evidence="2" id="KW-1185">Reference proteome</keyword>
<evidence type="ECO:0000313" key="2">
    <source>
        <dbReference type="Proteomes" id="UP000832041"/>
    </source>
</evidence>
<gene>
    <name evidence="1" type="ORF">FOF52_06160</name>
</gene>
<protein>
    <submittedName>
        <fullName evidence="1">Uncharacterized protein</fullName>
    </submittedName>
</protein>
<name>A0ABY4KYS9_THEAE</name>
<dbReference type="Proteomes" id="UP000832041">
    <property type="component" value="Chromosome"/>
</dbReference>
<accession>A0ABY4KYS9</accession>
<dbReference type="RefSeq" id="WP_248592874.1">
    <property type="nucleotide sequence ID" value="NZ_BAABEB010000012.1"/>
</dbReference>
<dbReference type="EMBL" id="CP051627">
    <property type="protein sequence ID" value="UPT20599.1"/>
    <property type="molecule type" value="Genomic_DNA"/>
</dbReference>
<organism evidence="1 2">
    <name type="scientific">Thermobifida alba</name>
    <name type="common">Thermomonospora alba</name>
    <dbReference type="NCBI Taxonomy" id="53522"/>
    <lineage>
        <taxon>Bacteria</taxon>
        <taxon>Bacillati</taxon>
        <taxon>Actinomycetota</taxon>
        <taxon>Actinomycetes</taxon>
        <taxon>Streptosporangiales</taxon>
        <taxon>Nocardiopsidaceae</taxon>
        <taxon>Thermobifida</taxon>
    </lineage>
</organism>
<evidence type="ECO:0000313" key="1">
    <source>
        <dbReference type="EMBL" id="UPT20599.1"/>
    </source>
</evidence>
<proteinExistence type="predicted"/>
<reference evidence="1 2" key="1">
    <citation type="submission" date="2020-04" db="EMBL/GenBank/DDBJ databases">
        <title>Thermobifida alba genome sequencing and assembly.</title>
        <authorList>
            <person name="Luzics S."/>
            <person name="Horvath B."/>
            <person name="Nagy I."/>
            <person name="Toth A."/>
            <person name="Nagy I."/>
            <person name="Kukolya J."/>
        </authorList>
    </citation>
    <scope>NUCLEOTIDE SEQUENCE [LARGE SCALE GENOMIC DNA]</scope>
    <source>
        <strain evidence="1 2">DSM 43795</strain>
    </source>
</reference>
<sequence>MADHAHDRSGELRAVLDAMYSLAEYSAEDRLRALLFGLRAGIAASTTQLWQAARELGAPATVAQAFVDSDIPGLHAALVQAGHGWPMLASLLAYGLDADVEVLAAAQLEYEEIALDSSQRNLLPITPVALSRRGYRLADAATVADPSRHTDPRHISTEEELLQALRCLRASAGNPTWRDMGKRSAVIPAGADRSKHQSRSYNTLRMLVTDPKPSRVKLEVVLAFVRGCGVTDPAVLQAWEDAYRRIAVARQAAAAPQPRFRLRLHDHPTGPQASHS</sequence>